<dbReference type="EMBL" id="CAXLJM020000009">
    <property type="protein sequence ID" value="CAL8075917.1"/>
    <property type="molecule type" value="Genomic_DNA"/>
</dbReference>
<feature type="domain" description="HRDC" evidence="4">
    <location>
        <begin position="290"/>
        <end position="370"/>
    </location>
</feature>
<dbReference type="Proteomes" id="UP001642540">
    <property type="component" value="Unassembled WGS sequence"/>
</dbReference>
<comment type="subcellular location">
    <subcellularLocation>
        <location evidence="1">Nucleus</location>
    </subcellularLocation>
</comment>
<dbReference type="PANTHER" id="PTHR12124:SF47">
    <property type="entry name" value="EXOSOME COMPONENT 10"/>
    <property type="match status" value="1"/>
</dbReference>
<feature type="region of interest" description="Disordered" evidence="3">
    <location>
        <begin position="502"/>
        <end position="556"/>
    </location>
</feature>
<dbReference type="SMART" id="SM00474">
    <property type="entry name" value="35EXOc"/>
    <property type="match status" value="1"/>
</dbReference>
<evidence type="ECO:0000313" key="6">
    <source>
        <dbReference type="Proteomes" id="UP001642540"/>
    </source>
</evidence>
<dbReference type="InterPro" id="IPR012337">
    <property type="entry name" value="RNaseH-like_sf"/>
</dbReference>
<feature type="compositionally biased region" description="Pro residues" evidence="3">
    <location>
        <begin position="508"/>
        <end position="517"/>
    </location>
</feature>
<gene>
    <name evidence="5" type="ORF">ODALV1_LOCUS3315</name>
</gene>
<dbReference type="PROSITE" id="PS50967">
    <property type="entry name" value="HRDC"/>
    <property type="match status" value="1"/>
</dbReference>
<dbReference type="Gene3D" id="1.10.150.80">
    <property type="entry name" value="HRDC domain"/>
    <property type="match status" value="1"/>
</dbReference>
<keyword evidence="6" id="KW-1185">Reference proteome</keyword>
<feature type="compositionally biased region" description="Low complexity" evidence="3">
    <location>
        <begin position="528"/>
        <end position="543"/>
    </location>
</feature>
<evidence type="ECO:0000259" key="4">
    <source>
        <dbReference type="PROSITE" id="PS50967"/>
    </source>
</evidence>
<comment type="caution">
    <text evidence="5">The sequence shown here is derived from an EMBL/GenBank/DDBJ whole genome shotgun (WGS) entry which is preliminary data.</text>
</comment>
<reference evidence="5 6" key="1">
    <citation type="submission" date="2024-08" db="EMBL/GenBank/DDBJ databases">
        <authorList>
            <person name="Cucini C."/>
            <person name="Frati F."/>
        </authorList>
    </citation>
    <scope>NUCLEOTIDE SEQUENCE [LARGE SCALE GENOMIC DNA]</scope>
</reference>
<sequence>MQNILGNELTQARLRWGVQNIRPHSAITGFLEWRKGIINAKFPTTHPYEDIICDWRITSDMVATTSLVFPRILKYIRTEPELIECIMDLETLSEFTVDTEMNTDSYYHVICTIQVSTHTTDYVVDALTLFSKIKDNLGPILEDPLKLKLFHSCNDLIHLQRNFGIYTVGMIDTQEAYEITTGKKEASLSTMVKDLLDMDVNKLAQRADWRLSPLPQDLIEYAAADTKLLFQCWLRIKHDAVSIESESFPKSRQRLLQLVATLKVDTSAGAWHSYCDSIKNKRDMLSIFATVGQRELFVALFEWRQQVGKEIDIHPNKIIREKELQFVTRAMPTTIKGLKKICFFSKYLTEVKYGEVIKIIEDHRLSVFNKTELAHPQPPRRMVLFEEDSDSDMDWEVYLPRVEETSRINPASLPNPIPPTVGESDQNEVSPPSVEGTRHNPREEILLFIVSKSSPSLSERPNACRGERDSPFRWDNLIVQKPATFLWLGDFRKEKRVLSCVKTSKNPESPPKVPPFAPTTSNIKESRVSSPESRSSSSAVAPSPYSRFNNSLARAR</sequence>
<name>A0ABP1PUJ5_9HEXA</name>
<evidence type="ECO:0000313" key="5">
    <source>
        <dbReference type="EMBL" id="CAL8075917.1"/>
    </source>
</evidence>
<dbReference type="InterPro" id="IPR010997">
    <property type="entry name" value="HRDC-like_sf"/>
</dbReference>
<dbReference type="Pfam" id="PF01612">
    <property type="entry name" value="DNA_pol_A_exo1"/>
    <property type="match status" value="1"/>
</dbReference>
<evidence type="ECO:0000256" key="2">
    <source>
        <dbReference type="ARBA" id="ARBA00023242"/>
    </source>
</evidence>
<feature type="compositionally biased region" description="Polar residues" evidence="3">
    <location>
        <begin position="546"/>
        <end position="556"/>
    </location>
</feature>
<evidence type="ECO:0000256" key="1">
    <source>
        <dbReference type="ARBA" id="ARBA00004123"/>
    </source>
</evidence>
<dbReference type="Gene3D" id="3.30.420.10">
    <property type="entry name" value="Ribonuclease H-like superfamily/Ribonuclease H"/>
    <property type="match status" value="1"/>
</dbReference>
<dbReference type="InterPro" id="IPR002562">
    <property type="entry name" value="3'-5'_exonuclease_dom"/>
</dbReference>
<dbReference type="InterPro" id="IPR036397">
    <property type="entry name" value="RNaseH_sf"/>
</dbReference>
<evidence type="ECO:0000256" key="3">
    <source>
        <dbReference type="SAM" id="MobiDB-lite"/>
    </source>
</evidence>
<dbReference type="SUPFAM" id="SSF47819">
    <property type="entry name" value="HRDC-like"/>
    <property type="match status" value="1"/>
</dbReference>
<accession>A0ABP1PUJ5</accession>
<dbReference type="InterPro" id="IPR002121">
    <property type="entry name" value="HRDC_dom"/>
</dbReference>
<dbReference type="SUPFAM" id="SSF53098">
    <property type="entry name" value="Ribonuclease H-like"/>
    <property type="match status" value="1"/>
</dbReference>
<dbReference type="InterPro" id="IPR045092">
    <property type="entry name" value="Rrp6-like"/>
</dbReference>
<proteinExistence type="predicted"/>
<dbReference type="Pfam" id="PF00570">
    <property type="entry name" value="HRDC"/>
    <property type="match status" value="1"/>
</dbReference>
<dbReference type="InterPro" id="IPR044876">
    <property type="entry name" value="HRDC_dom_sf"/>
</dbReference>
<organism evidence="5 6">
    <name type="scientific">Orchesella dallaii</name>
    <dbReference type="NCBI Taxonomy" id="48710"/>
    <lineage>
        <taxon>Eukaryota</taxon>
        <taxon>Metazoa</taxon>
        <taxon>Ecdysozoa</taxon>
        <taxon>Arthropoda</taxon>
        <taxon>Hexapoda</taxon>
        <taxon>Collembola</taxon>
        <taxon>Entomobryomorpha</taxon>
        <taxon>Entomobryoidea</taxon>
        <taxon>Orchesellidae</taxon>
        <taxon>Orchesellinae</taxon>
        <taxon>Orchesella</taxon>
    </lineage>
</organism>
<feature type="region of interest" description="Disordered" evidence="3">
    <location>
        <begin position="408"/>
        <end position="438"/>
    </location>
</feature>
<dbReference type="PANTHER" id="PTHR12124">
    <property type="entry name" value="POLYMYOSITIS/SCLERODERMA AUTOANTIGEN-RELATED"/>
    <property type="match status" value="1"/>
</dbReference>
<keyword evidence="2" id="KW-0539">Nucleus</keyword>
<dbReference type="SMART" id="SM00341">
    <property type="entry name" value="HRDC"/>
    <property type="match status" value="1"/>
</dbReference>
<protein>
    <recommendedName>
        <fullName evidence="4">HRDC domain-containing protein</fullName>
    </recommendedName>
</protein>